<dbReference type="Gene3D" id="2.10.70.100">
    <property type="match status" value="1"/>
</dbReference>
<dbReference type="SMART" id="SM00086">
    <property type="entry name" value="PAC"/>
    <property type="match status" value="1"/>
</dbReference>
<dbReference type="InterPro" id="IPR001789">
    <property type="entry name" value="Sig_transdc_resp-reg_receiver"/>
</dbReference>
<dbReference type="GO" id="GO:0004673">
    <property type="term" value="F:protein histidine kinase activity"/>
    <property type="evidence" value="ECO:0007669"/>
    <property type="project" value="UniProtKB-EC"/>
</dbReference>
<evidence type="ECO:0000259" key="8">
    <source>
        <dbReference type="PROSITE" id="PS50110"/>
    </source>
</evidence>
<dbReference type="GO" id="GO:0000160">
    <property type="term" value="P:phosphorelay signal transduction system"/>
    <property type="evidence" value="ECO:0007669"/>
    <property type="project" value="InterPro"/>
</dbReference>
<dbReference type="RefSeq" id="WP_164709843.1">
    <property type="nucleotide sequence ID" value="NZ_CAXIBR010000199.1"/>
</dbReference>
<evidence type="ECO:0000313" key="10">
    <source>
        <dbReference type="EMBL" id="AXV05233.1"/>
    </source>
</evidence>
<evidence type="ECO:0000313" key="11">
    <source>
        <dbReference type="Proteomes" id="UP000264006"/>
    </source>
</evidence>
<evidence type="ECO:0000256" key="1">
    <source>
        <dbReference type="ARBA" id="ARBA00000085"/>
    </source>
</evidence>
<organism evidence="10 11">
    <name type="scientific">Euzebya pacifica</name>
    <dbReference type="NCBI Taxonomy" id="1608957"/>
    <lineage>
        <taxon>Bacteria</taxon>
        <taxon>Bacillati</taxon>
        <taxon>Actinomycetota</taxon>
        <taxon>Nitriliruptoria</taxon>
        <taxon>Euzebyales</taxon>
    </lineage>
</organism>
<gene>
    <name evidence="10" type="ORF">DVS28_a0526</name>
</gene>
<feature type="domain" description="PAC" evidence="9">
    <location>
        <begin position="188"/>
        <end position="240"/>
    </location>
</feature>
<dbReference type="KEGG" id="euz:DVS28_a0526"/>
<keyword evidence="4" id="KW-0808">Transferase</keyword>
<feature type="modified residue" description="4-aspartylphosphate" evidence="6">
    <location>
        <position position="401"/>
    </location>
</feature>
<dbReference type="Gene3D" id="3.40.50.2300">
    <property type="match status" value="1"/>
</dbReference>
<dbReference type="PANTHER" id="PTHR43304:SF1">
    <property type="entry name" value="PAC DOMAIN-CONTAINING PROTEIN"/>
    <property type="match status" value="1"/>
</dbReference>
<keyword evidence="5" id="KW-0418">Kinase</keyword>
<dbReference type="InterPro" id="IPR011006">
    <property type="entry name" value="CheY-like_superfamily"/>
</dbReference>
<evidence type="ECO:0000256" key="6">
    <source>
        <dbReference type="PROSITE-ProRule" id="PRU00169"/>
    </source>
</evidence>
<dbReference type="InterPro" id="IPR000700">
    <property type="entry name" value="PAS-assoc_C"/>
</dbReference>
<dbReference type="NCBIfam" id="TIGR00229">
    <property type="entry name" value="sensory_box"/>
    <property type="match status" value="1"/>
</dbReference>
<dbReference type="SMART" id="SM00448">
    <property type="entry name" value="REC"/>
    <property type="match status" value="1"/>
</dbReference>
<evidence type="ECO:0000256" key="4">
    <source>
        <dbReference type="ARBA" id="ARBA00022679"/>
    </source>
</evidence>
<dbReference type="CDD" id="cd17541">
    <property type="entry name" value="REC_CheB-like"/>
    <property type="match status" value="1"/>
</dbReference>
<dbReference type="CDD" id="cd00130">
    <property type="entry name" value="PAS"/>
    <property type="match status" value="1"/>
</dbReference>
<evidence type="ECO:0000256" key="3">
    <source>
        <dbReference type="ARBA" id="ARBA00022553"/>
    </source>
</evidence>
<reference evidence="10 11" key="1">
    <citation type="submission" date="2018-09" db="EMBL/GenBank/DDBJ databases">
        <title>Complete genome sequence of Euzebya sp. DY32-46 isolated from seawater of Pacific Ocean.</title>
        <authorList>
            <person name="Xu L."/>
            <person name="Wu Y.-H."/>
            <person name="Xu X.-W."/>
        </authorList>
    </citation>
    <scope>NUCLEOTIDE SEQUENCE [LARGE SCALE GENOMIC DNA]</scope>
    <source>
        <strain evidence="10 11">DY32-46</strain>
    </source>
</reference>
<proteinExistence type="predicted"/>
<keyword evidence="3 6" id="KW-0597">Phosphoprotein</keyword>
<dbReference type="EC" id="2.7.13.3" evidence="2"/>
<keyword evidence="7" id="KW-0175">Coiled coil</keyword>
<dbReference type="InterPro" id="IPR052162">
    <property type="entry name" value="Sensor_kinase/Photoreceptor"/>
</dbReference>
<name>A0A346XSN6_9ACTN</name>
<dbReference type="SUPFAM" id="SSF55785">
    <property type="entry name" value="PYP-like sensor domain (PAS domain)"/>
    <property type="match status" value="1"/>
</dbReference>
<dbReference type="SUPFAM" id="SSF52172">
    <property type="entry name" value="CheY-like"/>
    <property type="match status" value="1"/>
</dbReference>
<dbReference type="InterPro" id="IPR000014">
    <property type="entry name" value="PAS"/>
</dbReference>
<dbReference type="AlphaFoldDB" id="A0A346XSN6"/>
<dbReference type="EMBL" id="CP031165">
    <property type="protein sequence ID" value="AXV05233.1"/>
    <property type="molecule type" value="Genomic_DNA"/>
</dbReference>
<sequence>MTLQSPSEPSLGWVARQASLSCTPTALLDVVIQGMPVAGLVLVDVSDPGVPRTVASVGDTDGPLEPFPLPAFTETLQVAWTTRMDDPDLIQALVGIVSVNRDRQRLAARLEEVKERSDTAQSLAHMGDYEWDIVNGALTWSDELYRIYGLHPQSETITYDRFIGMIHPEDQERIRAIHAEAYRTTEPYAMTERIVRPDGDVRVLESQGTVDTDEHGNPTRMRGSCLDVTVRVRAEEALRQSIEDVVQLDARLHDARRRRRQAVEINDNVIQRLTTALLALEDGRGDMAANHMARVLEDARNMMRDLLEDDQEPLRPGELVRDSAAMLDTMFDESPPTADPPAADRVDTIRVLLVDDALDLRYLLRLNLERDRRFVVVGEAGNGSEAVEQAAALQPDVVLLDVAMPVMDGLTALPLVREVAPDTTVIMLSGFARDQLAERSLRAGAAAYVEKGEAVADVVGTILAHESTTAPMSGA</sequence>
<dbReference type="PANTHER" id="PTHR43304">
    <property type="entry name" value="PHYTOCHROME-LIKE PROTEIN CPH1"/>
    <property type="match status" value="1"/>
</dbReference>
<feature type="coiled-coil region" evidence="7">
    <location>
        <begin position="96"/>
        <end position="123"/>
    </location>
</feature>
<dbReference type="Pfam" id="PF08447">
    <property type="entry name" value="PAS_3"/>
    <property type="match status" value="1"/>
</dbReference>
<dbReference type="InterPro" id="IPR035965">
    <property type="entry name" value="PAS-like_dom_sf"/>
</dbReference>
<dbReference type="InterPro" id="IPR013655">
    <property type="entry name" value="PAS_fold_3"/>
</dbReference>
<dbReference type="Proteomes" id="UP000264006">
    <property type="component" value="Chromosome"/>
</dbReference>
<dbReference type="InterPro" id="IPR001610">
    <property type="entry name" value="PAC"/>
</dbReference>
<dbReference type="Pfam" id="PF00072">
    <property type="entry name" value="Response_reg"/>
    <property type="match status" value="1"/>
</dbReference>
<evidence type="ECO:0000256" key="2">
    <source>
        <dbReference type="ARBA" id="ARBA00012438"/>
    </source>
</evidence>
<evidence type="ECO:0000256" key="5">
    <source>
        <dbReference type="ARBA" id="ARBA00022777"/>
    </source>
</evidence>
<dbReference type="PROSITE" id="PS50113">
    <property type="entry name" value="PAC"/>
    <property type="match status" value="1"/>
</dbReference>
<keyword evidence="11" id="KW-1185">Reference proteome</keyword>
<comment type="catalytic activity">
    <reaction evidence="1">
        <text>ATP + protein L-histidine = ADP + protein N-phospho-L-histidine.</text>
        <dbReference type="EC" id="2.7.13.3"/>
    </reaction>
</comment>
<evidence type="ECO:0000256" key="7">
    <source>
        <dbReference type="SAM" id="Coils"/>
    </source>
</evidence>
<accession>A0A346XSN6</accession>
<evidence type="ECO:0000259" key="9">
    <source>
        <dbReference type="PROSITE" id="PS50113"/>
    </source>
</evidence>
<feature type="domain" description="Response regulatory" evidence="8">
    <location>
        <begin position="350"/>
        <end position="466"/>
    </location>
</feature>
<protein>
    <recommendedName>
        <fullName evidence="2">histidine kinase</fullName>
        <ecNumber evidence="2">2.7.13.3</ecNumber>
    </recommendedName>
</protein>
<dbReference type="PROSITE" id="PS50110">
    <property type="entry name" value="RESPONSE_REGULATORY"/>
    <property type="match status" value="1"/>
</dbReference>
<dbReference type="Gene3D" id="3.30.450.20">
    <property type="entry name" value="PAS domain"/>
    <property type="match status" value="1"/>
</dbReference>